<organism evidence="4 5">
    <name type="scientific">Saltatorellus ferox</name>
    <dbReference type="NCBI Taxonomy" id="2528018"/>
    <lineage>
        <taxon>Bacteria</taxon>
        <taxon>Pseudomonadati</taxon>
        <taxon>Planctomycetota</taxon>
        <taxon>Planctomycetia</taxon>
        <taxon>Planctomycetia incertae sedis</taxon>
        <taxon>Saltatorellus</taxon>
    </lineage>
</organism>
<dbReference type="AlphaFoldDB" id="A0A518EKE9"/>
<protein>
    <submittedName>
        <fullName evidence="4">Malonyl-[acyl-carrier protein] O-methyltransferase</fullName>
        <ecNumber evidence="4">2.1.1.197</ecNumber>
    </submittedName>
</protein>
<feature type="domain" description="Methyltransferase" evidence="3">
    <location>
        <begin position="45"/>
        <end position="142"/>
    </location>
</feature>
<name>A0A518EKE9_9BACT</name>
<dbReference type="EC" id="2.1.1.197" evidence="4"/>
<dbReference type="Gene3D" id="3.40.50.150">
    <property type="entry name" value="Vaccinia Virus protein VP39"/>
    <property type="match status" value="1"/>
</dbReference>
<keyword evidence="1 4" id="KW-0489">Methyltransferase</keyword>
<dbReference type="PANTHER" id="PTHR43861:SF1">
    <property type="entry name" value="TRANS-ACONITATE 2-METHYLTRANSFERASE"/>
    <property type="match status" value="1"/>
</dbReference>
<dbReference type="InterPro" id="IPR041698">
    <property type="entry name" value="Methyltransf_25"/>
</dbReference>
<gene>
    <name evidence="4" type="primary">bioC</name>
    <name evidence="4" type="ORF">Poly30_00530</name>
</gene>
<dbReference type="Pfam" id="PF13649">
    <property type="entry name" value="Methyltransf_25"/>
    <property type="match status" value="1"/>
</dbReference>
<accession>A0A518EKE9</accession>
<keyword evidence="2 4" id="KW-0808">Transferase</keyword>
<evidence type="ECO:0000313" key="4">
    <source>
        <dbReference type="EMBL" id="QDV04562.1"/>
    </source>
</evidence>
<dbReference type="GO" id="GO:0032259">
    <property type="term" value="P:methylation"/>
    <property type="evidence" value="ECO:0007669"/>
    <property type="project" value="UniProtKB-KW"/>
</dbReference>
<evidence type="ECO:0000313" key="5">
    <source>
        <dbReference type="Proteomes" id="UP000320390"/>
    </source>
</evidence>
<sequence length="252" mass="28235">MPESTATLYNDSAANWQRSEPILLSDFTARPFLLDWCGDVQGQSVLDLGCGEGYVARKLLEKGAGKIEGRDISMEMIENARASIAPPDRDKIAYEVGDATNLSGHPDAAYDLVVAVFLFNYLDRAQTHAAMVEIARVLKPGGRFIFAVPHPSLAFLRAEERPFYFSRGDHGYFSGRDALFEGKIWRRDGHGVRVRCVHKTLDDYFSALNAAGFGFMPELKELHATAEHLAFDPDFFEPLRDQPLHMALRVKR</sequence>
<dbReference type="RefSeq" id="WP_419190772.1">
    <property type="nucleotide sequence ID" value="NZ_CP036434.1"/>
</dbReference>
<reference evidence="4 5" key="1">
    <citation type="submission" date="2019-02" db="EMBL/GenBank/DDBJ databases">
        <title>Deep-cultivation of Planctomycetes and their phenomic and genomic characterization uncovers novel biology.</title>
        <authorList>
            <person name="Wiegand S."/>
            <person name="Jogler M."/>
            <person name="Boedeker C."/>
            <person name="Pinto D."/>
            <person name="Vollmers J."/>
            <person name="Rivas-Marin E."/>
            <person name="Kohn T."/>
            <person name="Peeters S.H."/>
            <person name="Heuer A."/>
            <person name="Rast P."/>
            <person name="Oberbeckmann S."/>
            <person name="Bunk B."/>
            <person name="Jeske O."/>
            <person name="Meyerdierks A."/>
            <person name="Storesund J.E."/>
            <person name="Kallscheuer N."/>
            <person name="Luecker S."/>
            <person name="Lage O.M."/>
            <person name="Pohl T."/>
            <person name="Merkel B.J."/>
            <person name="Hornburger P."/>
            <person name="Mueller R.-W."/>
            <person name="Bruemmer F."/>
            <person name="Labrenz M."/>
            <person name="Spormann A.M."/>
            <person name="Op den Camp H."/>
            <person name="Overmann J."/>
            <person name="Amann R."/>
            <person name="Jetten M.S.M."/>
            <person name="Mascher T."/>
            <person name="Medema M.H."/>
            <person name="Devos D.P."/>
            <person name="Kaster A.-K."/>
            <person name="Ovreas L."/>
            <person name="Rohde M."/>
            <person name="Galperin M.Y."/>
            <person name="Jogler C."/>
        </authorList>
    </citation>
    <scope>NUCLEOTIDE SEQUENCE [LARGE SCALE GENOMIC DNA]</scope>
    <source>
        <strain evidence="4 5">Poly30</strain>
    </source>
</reference>
<proteinExistence type="predicted"/>
<dbReference type="GO" id="GO:0102130">
    <property type="term" value="F:malonyl-CoA methyltransferase activity"/>
    <property type="evidence" value="ECO:0007669"/>
    <property type="project" value="UniProtKB-EC"/>
</dbReference>
<dbReference type="PANTHER" id="PTHR43861">
    <property type="entry name" value="TRANS-ACONITATE 2-METHYLTRANSFERASE-RELATED"/>
    <property type="match status" value="1"/>
</dbReference>
<dbReference type="Proteomes" id="UP000320390">
    <property type="component" value="Chromosome"/>
</dbReference>
<evidence type="ECO:0000259" key="3">
    <source>
        <dbReference type="Pfam" id="PF13649"/>
    </source>
</evidence>
<dbReference type="EMBL" id="CP036434">
    <property type="protein sequence ID" value="QDV04562.1"/>
    <property type="molecule type" value="Genomic_DNA"/>
</dbReference>
<evidence type="ECO:0000256" key="1">
    <source>
        <dbReference type="ARBA" id="ARBA00022603"/>
    </source>
</evidence>
<dbReference type="InterPro" id="IPR029063">
    <property type="entry name" value="SAM-dependent_MTases_sf"/>
</dbReference>
<dbReference type="SUPFAM" id="SSF53335">
    <property type="entry name" value="S-adenosyl-L-methionine-dependent methyltransferases"/>
    <property type="match status" value="1"/>
</dbReference>
<keyword evidence="5" id="KW-1185">Reference proteome</keyword>
<dbReference type="CDD" id="cd02440">
    <property type="entry name" value="AdoMet_MTases"/>
    <property type="match status" value="1"/>
</dbReference>
<evidence type="ECO:0000256" key="2">
    <source>
        <dbReference type="ARBA" id="ARBA00022679"/>
    </source>
</evidence>